<protein>
    <recommendedName>
        <fullName evidence="1">DNA-directed RNA polymerase I subunit RPA12</fullName>
    </recommendedName>
</protein>
<dbReference type="GO" id="GO:0003899">
    <property type="term" value="F:DNA-directed RNA polymerase activity"/>
    <property type="evidence" value="ECO:0007669"/>
    <property type="project" value="InterPro"/>
</dbReference>
<keyword evidence="4" id="KW-0862">Zinc</keyword>
<dbReference type="AlphaFoldDB" id="A0AAV9XYA9"/>
<evidence type="ECO:0000256" key="3">
    <source>
        <dbReference type="ARBA" id="ARBA00022771"/>
    </source>
</evidence>
<dbReference type="CDD" id="cd10507">
    <property type="entry name" value="Zn-ribbon_RPA12"/>
    <property type="match status" value="1"/>
</dbReference>
<dbReference type="GO" id="GO:0003676">
    <property type="term" value="F:nucleic acid binding"/>
    <property type="evidence" value="ECO:0007669"/>
    <property type="project" value="InterPro"/>
</dbReference>
<proteinExistence type="predicted"/>
<evidence type="ECO:0000313" key="8">
    <source>
        <dbReference type="Proteomes" id="UP001311799"/>
    </source>
</evidence>
<evidence type="ECO:0000256" key="4">
    <source>
        <dbReference type="ARBA" id="ARBA00022833"/>
    </source>
</evidence>
<keyword evidence="3 5" id="KW-0863">Zinc-finger</keyword>
<accession>A0AAV9XYA9</accession>
<organism evidence="7 8">
    <name type="scientific">Cryptosporidium xiaoi</name>
    <dbReference type="NCBI Taxonomy" id="659607"/>
    <lineage>
        <taxon>Eukaryota</taxon>
        <taxon>Sar</taxon>
        <taxon>Alveolata</taxon>
        <taxon>Apicomplexa</taxon>
        <taxon>Conoidasida</taxon>
        <taxon>Coccidia</taxon>
        <taxon>Eucoccidiorida</taxon>
        <taxon>Eimeriorina</taxon>
        <taxon>Cryptosporidiidae</taxon>
        <taxon>Cryptosporidium</taxon>
    </lineage>
</organism>
<keyword evidence="2" id="KW-0479">Metal-binding</keyword>
<reference evidence="7 8" key="1">
    <citation type="submission" date="2023-10" db="EMBL/GenBank/DDBJ databases">
        <title>Comparative genomics analysis reveals potential genetic determinants of host preference in Cryptosporidium xiaoi.</title>
        <authorList>
            <person name="Xiao L."/>
            <person name="Li J."/>
        </authorList>
    </citation>
    <scope>NUCLEOTIDE SEQUENCE [LARGE SCALE GENOMIC DNA]</scope>
    <source>
        <strain evidence="7 8">52996</strain>
    </source>
</reference>
<comment type="caution">
    <text evidence="7">The sequence shown here is derived from an EMBL/GenBank/DDBJ whole genome shotgun (WGS) entry which is preliminary data.</text>
</comment>
<evidence type="ECO:0000313" key="7">
    <source>
        <dbReference type="EMBL" id="KAK6589299.1"/>
    </source>
</evidence>
<dbReference type="PANTHER" id="PTHR11239">
    <property type="entry name" value="DNA-DIRECTED RNA POLYMERASE"/>
    <property type="match status" value="1"/>
</dbReference>
<dbReference type="Gene3D" id="2.20.25.10">
    <property type="match status" value="1"/>
</dbReference>
<dbReference type="EMBL" id="JAWDEY010000013">
    <property type="protein sequence ID" value="KAK6589299.1"/>
    <property type="molecule type" value="Genomic_DNA"/>
</dbReference>
<sequence>MNILDENSAYEYNKMFKNISGNNVSNELINTENFTVKDFMQSFINSENINAEKQRNSDLPRFQYTFSKGDNFNSRLIGGCSSCGAALDLMFSIGTLSDKNNPKTAHLCQKGLRCKMCSYKSLKLHNIDVSDSIVRPKTKNTLCSSSFYIVGIRNSMNFGSCIRWWMKPKNYKNTIRLKYVANNAKTSKDAIRILDAMQNKKAPRIKETCPECSHEEAFFTQFQARSADEGTTVMYECCKCRHRRVINN</sequence>
<dbReference type="Proteomes" id="UP001311799">
    <property type="component" value="Unassembled WGS sequence"/>
</dbReference>
<dbReference type="InterPro" id="IPR001222">
    <property type="entry name" value="Znf_TFIIS"/>
</dbReference>
<dbReference type="GO" id="GO:0008270">
    <property type="term" value="F:zinc ion binding"/>
    <property type="evidence" value="ECO:0007669"/>
    <property type="project" value="UniProtKB-KW"/>
</dbReference>
<evidence type="ECO:0000256" key="1">
    <source>
        <dbReference type="ARBA" id="ARBA00018784"/>
    </source>
</evidence>
<dbReference type="SUPFAM" id="SSF57783">
    <property type="entry name" value="Zinc beta-ribbon"/>
    <property type="match status" value="1"/>
</dbReference>
<feature type="domain" description="TFIIS-type" evidence="6">
    <location>
        <begin position="205"/>
        <end position="245"/>
    </location>
</feature>
<keyword evidence="8" id="KW-1185">Reference proteome</keyword>
<dbReference type="InterPro" id="IPR034004">
    <property type="entry name" value="Zn_ribbon_RPA12_C"/>
</dbReference>
<gene>
    <name evidence="7" type="ORF">RS030_213422</name>
</gene>
<dbReference type="InterPro" id="IPR012164">
    <property type="entry name" value="Rpa12/Rpb9/Rpc10/TFS"/>
</dbReference>
<name>A0AAV9XYA9_9CRYT</name>
<evidence type="ECO:0000256" key="5">
    <source>
        <dbReference type="PROSITE-ProRule" id="PRU00472"/>
    </source>
</evidence>
<dbReference type="SMART" id="SM00440">
    <property type="entry name" value="ZnF_C2C2"/>
    <property type="match status" value="1"/>
</dbReference>
<dbReference type="GO" id="GO:0006351">
    <property type="term" value="P:DNA-templated transcription"/>
    <property type="evidence" value="ECO:0007669"/>
    <property type="project" value="InterPro"/>
</dbReference>
<evidence type="ECO:0000259" key="6">
    <source>
        <dbReference type="PROSITE" id="PS51133"/>
    </source>
</evidence>
<dbReference type="Pfam" id="PF01096">
    <property type="entry name" value="Zn_ribbon_TFIIS"/>
    <property type="match status" value="1"/>
</dbReference>
<evidence type="ECO:0000256" key="2">
    <source>
        <dbReference type="ARBA" id="ARBA00022723"/>
    </source>
</evidence>
<dbReference type="PANTHER" id="PTHR11239:SF12">
    <property type="entry name" value="DNA-DIRECTED RNA POLYMERASE III SUBUNIT RPC10"/>
    <property type="match status" value="1"/>
</dbReference>
<dbReference type="PROSITE" id="PS51133">
    <property type="entry name" value="ZF_TFIIS_2"/>
    <property type="match status" value="1"/>
</dbReference>